<protein>
    <submittedName>
        <fullName evidence="1">Uncharacterized protein</fullName>
    </submittedName>
</protein>
<sequence>MASPKLTKYERMRLENIRINKEMMATLNVQSKHFELYTNPAAVSSRGSKRGGRSITSRGRCPSSRGKNVLQDASPLLPNSSLIPTPTPDHTQTPTPSPTTSSPTPTPLPTTTSTPTPTTTSIPISSPTQLPTTPTPTPLPSHIPQSLEQTQQQTQSSDIESQDDHVDQECLPEIMPYGNEFNPSSAVRFLTAAIKSKFDWYCPTWGKSTKDMRDLWFNEFKKYCTWEPKYEARIRQIFDIKGDARFRGIMYQERFNYVKDPNYKPKYMSLPIWNQLKHYWATDKKYKNLSVANTINRASNEGSSMHTGGSISMGEHARRMEEATGIKPTFEEMFAKCHMKQNKSWVDNRAKNEFEGFKKRKTELSELSLTQNENGEGLSHESQLMPDEMTIWKEVVHRGKKGKLYGLGSLGSNISSKPCTSSFSFASKETNLEQELVKWQEKVKEQELENLQQKSKLEAQQKRIESTESMLVTLFGKLNMPLPSNFASGAPIEDELNQNHVPSSSNNGDNFNVNC</sequence>
<dbReference type="Proteomes" id="UP001177021">
    <property type="component" value="Unassembled WGS sequence"/>
</dbReference>
<accession>A0ACB0JJV1</accession>
<reference evidence="1" key="1">
    <citation type="submission" date="2023-10" db="EMBL/GenBank/DDBJ databases">
        <authorList>
            <person name="Rodriguez Cubillos JULIANA M."/>
            <person name="De Vega J."/>
        </authorList>
    </citation>
    <scope>NUCLEOTIDE SEQUENCE</scope>
</reference>
<dbReference type="EMBL" id="CASHSV030000034">
    <property type="protein sequence ID" value="CAJ2644278.1"/>
    <property type="molecule type" value="Genomic_DNA"/>
</dbReference>
<gene>
    <name evidence="1" type="ORF">MILVUS5_LOCUS13352</name>
</gene>
<organism evidence="1 2">
    <name type="scientific">Trifolium pratense</name>
    <name type="common">Red clover</name>
    <dbReference type="NCBI Taxonomy" id="57577"/>
    <lineage>
        <taxon>Eukaryota</taxon>
        <taxon>Viridiplantae</taxon>
        <taxon>Streptophyta</taxon>
        <taxon>Embryophyta</taxon>
        <taxon>Tracheophyta</taxon>
        <taxon>Spermatophyta</taxon>
        <taxon>Magnoliopsida</taxon>
        <taxon>eudicotyledons</taxon>
        <taxon>Gunneridae</taxon>
        <taxon>Pentapetalae</taxon>
        <taxon>rosids</taxon>
        <taxon>fabids</taxon>
        <taxon>Fabales</taxon>
        <taxon>Fabaceae</taxon>
        <taxon>Papilionoideae</taxon>
        <taxon>50 kb inversion clade</taxon>
        <taxon>NPAAA clade</taxon>
        <taxon>Hologalegina</taxon>
        <taxon>IRL clade</taxon>
        <taxon>Trifolieae</taxon>
        <taxon>Trifolium</taxon>
    </lineage>
</organism>
<name>A0ACB0JJV1_TRIPR</name>
<keyword evidence="2" id="KW-1185">Reference proteome</keyword>
<comment type="caution">
    <text evidence="1">The sequence shown here is derived from an EMBL/GenBank/DDBJ whole genome shotgun (WGS) entry which is preliminary data.</text>
</comment>
<evidence type="ECO:0000313" key="1">
    <source>
        <dbReference type="EMBL" id="CAJ2644278.1"/>
    </source>
</evidence>
<evidence type="ECO:0000313" key="2">
    <source>
        <dbReference type="Proteomes" id="UP001177021"/>
    </source>
</evidence>
<proteinExistence type="predicted"/>